<dbReference type="NCBIfam" id="TIGR02605">
    <property type="entry name" value="CxxC_CxxC_SSSS"/>
    <property type="match status" value="1"/>
</dbReference>
<organism evidence="2 3">
    <name type="scientific">Labrys neptuniae</name>
    <dbReference type="NCBI Taxonomy" id="376174"/>
    <lineage>
        <taxon>Bacteria</taxon>
        <taxon>Pseudomonadati</taxon>
        <taxon>Pseudomonadota</taxon>
        <taxon>Alphaproteobacteria</taxon>
        <taxon>Hyphomicrobiales</taxon>
        <taxon>Xanthobacteraceae</taxon>
        <taxon>Labrys</taxon>
    </lineage>
</organism>
<dbReference type="InterPro" id="IPR013429">
    <property type="entry name" value="Regulatory_FmdB_Zinc_ribbon"/>
</dbReference>
<comment type="caution">
    <text evidence="2">The sequence shown here is derived from an EMBL/GenBank/DDBJ whole genome shotgun (WGS) entry which is preliminary data.</text>
</comment>
<keyword evidence="3" id="KW-1185">Reference proteome</keyword>
<dbReference type="RefSeq" id="WP_149252734.1">
    <property type="nucleotide sequence ID" value="NZ_JAVSCS010000009.1"/>
</dbReference>
<evidence type="ECO:0000313" key="2">
    <source>
        <dbReference type="EMBL" id="MEW9309523.1"/>
    </source>
</evidence>
<feature type="domain" description="Putative regulatory protein FmdB zinc ribbon" evidence="1">
    <location>
        <begin position="1"/>
        <end position="41"/>
    </location>
</feature>
<dbReference type="Proteomes" id="UP001555786">
    <property type="component" value="Unassembled WGS sequence"/>
</dbReference>
<evidence type="ECO:0000313" key="3">
    <source>
        <dbReference type="Proteomes" id="UP001555786"/>
    </source>
</evidence>
<gene>
    <name evidence="2" type="ORF">ABXS05_28490</name>
</gene>
<dbReference type="SMART" id="SM00834">
    <property type="entry name" value="CxxC_CXXC_SSSS"/>
    <property type="match status" value="1"/>
</dbReference>
<protein>
    <submittedName>
        <fullName evidence="2">FmdB family zinc ribbon protein</fullName>
    </submittedName>
</protein>
<dbReference type="EMBL" id="JBFNQD010000015">
    <property type="protein sequence ID" value="MEW9309523.1"/>
    <property type="molecule type" value="Genomic_DNA"/>
</dbReference>
<dbReference type="Pfam" id="PF09723">
    <property type="entry name" value="Zn_ribbon_8"/>
    <property type="match status" value="1"/>
</dbReference>
<reference evidence="2 3" key="1">
    <citation type="submission" date="2024-07" db="EMBL/GenBank/DDBJ databases">
        <title>Description of Labrys sedimenti sp. nov., isolated from a diclofenac-degrading enrichment culture.</title>
        <authorList>
            <person name="Tancsics A."/>
            <person name="Csepanyi A."/>
        </authorList>
    </citation>
    <scope>NUCLEOTIDE SEQUENCE [LARGE SCALE GENOMIC DNA]</scope>
    <source>
        <strain evidence="2 3">LMG 23578</strain>
    </source>
</reference>
<sequence>MPLYNYVCDDCGPFDEWVSMADATKACACPGCSELSQRDVASPQLSLMNGTLRRALARSEKSGTEPKVVKKAHLAGCGCGICKVGKKGPSTRHKWMIGH</sequence>
<proteinExistence type="predicted"/>
<accession>A0ABV3PVT5</accession>
<name>A0ABV3PVT5_9HYPH</name>
<evidence type="ECO:0000259" key="1">
    <source>
        <dbReference type="SMART" id="SM00834"/>
    </source>
</evidence>